<evidence type="ECO:0000313" key="13">
    <source>
        <dbReference type="Proteomes" id="UP000282985"/>
    </source>
</evidence>
<dbReference type="InterPro" id="IPR027470">
    <property type="entry name" value="Cation_efflux_CTD"/>
</dbReference>
<keyword evidence="5" id="KW-0862">Zinc</keyword>
<sequence>MNKQNHHHHEVSGKNLLWSILLNVFITLAELIGGIISGSISLLSDAIHNFSDVLSLIISYLANKLTKKAATNNHTYGFSRSEVMAAFINATTLIVLAFYILFKGIIRLFNPESVAVDWVIWMALASIIVNGLSVLFISKDAHDNINIKSAYLHLFSDMLTSIAVLVGGLSMKYFGWQSVDAILSISIALYLLYSSWGIFKSAITIIMQFTPANIEIHEITELLSKIPEIKNIHHVHVWQINEHNIMFESHIDVHKDFKITDFELVLTKIKDILSQFNIKHVTIQPEFSVVDNKQIIYKHF</sequence>
<feature type="domain" description="Cation efflux protein transmembrane" evidence="10">
    <location>
        <begin position="17"/>
        <end position="207"/>
    </location>
</feature>
<evidence type="ECO:0000256" key="3">
    <source>
        <dbReference type="ARBA" id="ARBA00022448"/>
    </source>
</evidence>
<keyword evidence="3" id="KW-0813">Transport</keyword>
<feature type="transmembrane region" description="Helical" evidence="9">
    <location>
        <begin position="46"/>
        <end position="62"/>
    </location>
</feature>
<feature type="transmembrane region" description="Helical" evidence="9">
    <location>
        <begin position="150"/>
        <end position="169"/>
    </location>
</feature>
<dbReference type="Gene3D" id="3.30.70.1350">
    <property type="entry name" value="Cation efflux protein, cytoplasmic domain"/>
    <property type="match status" value="1"/>
</dbReference>
<dbReference type="Proteomes" id="UP000282985">
    <property type="component" value="Unassembled WGS sequence"/>
</dbReference>
<feature type="transmembrane region" description="Helical" evidence="9">
    <location>
        <begin position="20"/>
        <end position="40"/>
    </location>
</feature>
<dbReference type="InterPro" id="IPR002524">
    <property type="entry name" value="Cation_efflux"/>
</dbReference>
<dbReference type="GO" id="GO:0005385">
    <property type="term" value="F:zinc ion transmembrane transporter activity"/>
    <property type="evidence" value="ECO:0007669"/>
    <property type="project" value="TreeGrafter"/>
</dbReference>
<evidence type="ECO:0000259" key="10">
    <source>
        <dbReference type="Pfam" id="PF01545"/>
    </source>
</evidence>
<gene>
    <name evidence="12" type="ORF">DLK05_12370</name>
</gene>
<evidence type="ECO:0000313" key="12">
    <source>
        <dbReference type="EMBL" id="RUT73616.1"/>
    </source>
</evidence>
<name>A0A434AGU7_9BACT</name>
<accession>A0A434AGU7</accession>
<keyword evidence="4 9" id="KW-0812">Transmembrane</keyword>
<dbReference type="AlphaFoldDB" id="A0A434AGU7"/>
<feature type="transmembrane region" description="Helical" evidence="9">
    <location>
        <begin position="118"/>
        <end position="138"/>
    </location>
</feature>
<dbReference type="SUPFAM" id="SSF160240">
    <property type="entry name" value="Cation efflux protein cytoplasmic domain-like"/>
    <property type="match status" value="1"/>
</dbReference>
<organism evidence="12 13">
    <name type="scientific">Ancylomarina longa</name>
    <dbReference type="NCBI Taxonomy" id="2487017"/>
    <lineage>
        <taxon>Bacteria</taxon>
        <taxon>Pseudomonadati</taxon>
        <taxon>Bacteroidota</taxon>
        <taxon>Bacteroidia</taxon>
        <taxon>Marinilabiliales</taxon>
        <taxon>Marinifilaceae</taxon>
        <taxon>Ancylomarina</taxon>
    </lineage>
</organism>
<keyword evidence="5" id="KW-0864">Zinc transport</keyword>
<evidence type="ECO:0000259" key="11">
    <source>
        <dbReference type="Pfam" id="PF16916"/>
    </source>
</evidence>
<evidence type="ECO:0000256" key="9">
    <source>
        <dbReference type="SAM" id="Phobius"/>
    </source>
</evidence>
<comment type="similarity">
    <text evidence="2">Belongs to the cation diffusion facilitator (CDF) transporter (TC 2.A.4) family. SLC30A subfamily.</text>
</comment>
<dbReference type="InterPro" id="IPR058533">
    <property type="entry name" value="Cation_efflux_TM"/>
</dbReference>
<keyword evidence="13" id="KW-1185">Reference proteome</keyword>
<dbReference type="GO" id="GO:0005886">
    <property type="term" value="C:plasma membrane"/>
    <property type="evidence" value="ECO:0007669"/>
    <property type="project" value="TreeGrafter"/>
</dbReference>
<evidence type="ECO:0000256" key="5">
    <source>
        <dbReference type="ARBA" id="ARBA00022906"/>
    </source>
</evidence>
<keyword evidence="8 9" id="KW-0472">Membrane</keyword>
<protein>
    <submittedName>
        <fullName evidence="12">Cation transporter</fullName>
    </submittedName>
</protein>
<dbReference type="EMBL" id="RJJX01000018">
    <property type="protein sequence ID" value="RUT73616.1"/>
    <property type="molecule type" value="Genomic_DNA"/>
</dbReference>
<evidence type="ECO:0000256" key="2">
    <source>
        <dbReference type="ARBA" id="ARBA00008873"/>
    </source>
</evidence>
<dbReference type="NCBIfam" id="TIGR01297">
    <property type="entry name" value="CDF"/>
    <property type="match status" value="1"/>
</dbReference>
<feature type="transmembrane region" description="Helical" evidence="9">
    <location>
        <begin position="181"/>
        <end position="199"/>
    </location>
</feature>
<evidence type="ECO:0000256" key="6">
    <source>
        <dbReference type="ARBA" id="ARBA00022989"/>
    </source>
</evidence>
<dbReference type="SUPFAM" id="SSF161111">
    <property type="entry name" value="Cation efflux protein transmembrane domain-like"/>
    <property type="match status" value="1"/>
</dbReference>
<feature type="transmembrane region" description="Helical" evidence="9">
    <location>
        <begin position="83"/>
        <end position="106"/>
    </location>
</feature>
<dbReference type="OrthoDB" id="9809646at2"/>
<comment type="subcellular location">
    <subcellularLocation>
        <location evidence="1">Membrane</location>
        <topology evidence="1">Multi-pass membrane protein</topology>
    </subcellularLocation>
</comment>
<keyword evidence="7" id="KW-0406">Ion transport</keyword>
<dbReference type="InterPro" id="IPR027469">
    <property type="entry name" value="Cation_efflux_TMD_sf"/>
</dbReference>
<dbReference type="RefSeq" id="WP_127344279.1">
    <property type="nucleotide sequence ID" value="NZ_RJJX01000018.1"/>
</dbReference>
<feature type="domain" description="Cation efflux protein cytoplasmic" evidence="11">
    <location>
        <begin position="212"/>
        <end position="286"/>
    </location>
</feature>
<proteinExistence type="inferred from homology"/>
<dbReference type="Gene3D" id="1.20.1510.10">
    <property type="entry name" value="Cation efflux protein transmembrane domain"/>
    <property type="match status" value="1"/>
</dbReference>
<dbReference type="PANTHER" id="PTHR11562:SF17">
    <property type="entry name" value="RE54080P-RELATED"/>
    <property type="match status" value="1"/>
</dbReference>
<dbReference type="Pfam" id="PF01545">
    <property type="entry name" value="Cation_efflux"/>
    <property type="match status" value="1"/>
</dbReference>
<keyword evidence="6 9" id="KW-1133">Transmembrane helix</keyword>
<reference evidence="12 13" key="1">
    <citation type="submission" date="2018-11" db="EMBL/GenBank/DDBJ databases">
        <title>Parancylomarina longa gen. nov., sp. nov., isolated from sediments of southern Okinawa.</title>
        <authorList>
            <person name="Fu T."/>
        </authorList>
    </citation>
    <scope>NUCLEOTIDE SEQUENCE [LARGE SCALE GENOMIC DNA]</scope>
    <source>
        <strain evidence="12 13">T3-2 S1-C</strain>
    </source>
</reference>
<dbReference type="InterPro" id="IPR050681">
    <property type="entry name" value="CDF/SLC30A"/>
</dbReference>
<dbReference type="Pfam" id="PF16916">
    <property type="entry name" value="ZT_dimer"/>
    <property type="match status" value="1"/>
</dbReference>
<dbReference type="PANTHER" id="PTHR11562">
    <property type="entry name" value="CATION EFFLUX PROTEIN/ ZINC TRANSPORTER"/>
    <property type="match status" value="1"/>
</dbReference>
<comment type="caution">
    <text evidence="12">The sequence shown here is derived from an EMBL/GenBank/DDBJ whole genome shotgun (WGS) entry which is preliminary data.</text>
</comment>
<dbReference type="InterPro" id="IPR036837">
    <property type="entry name" value="Cation_efflux_CTD_sf"/>
</dbReference>
<evidence type="ECO:0000256" key="7">
    <source>
        <dbReference type="ARBA" id="ARBA00023065"/>
    </source>
</evidence>
<evidence type="ECO:0000256" key="4">
    <source>
        <dbReference type="ARBA" id="ARBA00022692"/>
    </source>
</evidence>
<evidence type="ECO:0000256" key="8">
    <source>
        <dbReference type="ARBA" id="ARBA00023136"/>
    </source>
</evidence>
<evidence type="ECO:0000256" key="1">
    <source>
        <dbReference type="ARBA" id="ARBA00004141"/>
    </source>
</evidence>